<sequence>MQTLDLHELKADEAIKCFLNEYENYQKTREAFRLVHGYGSSGEGGKIMRRVRQILQDNSDKLKYSYGEDIDGNPGYTIIYPNQKMAPFTDLLAQEILGFCEVSKVQGKILSKFRKHGDSNIIRTLKNLEKHKMIKAGSKGIHKTWTKL</sequence>
<dbReference type="EC" id="2.7.7.7" evidence="2"/>
<dbReference type="InterPro" id="IPR036063">
    <property type="entry name" value="Smr_dom_sf"/>
</dbReference>
<organism evidence="2 3">
    <name type="scientific">Lentisphaera araneosa HTCC2155</name>
    <dbReference type="NCBI Taxonomy" id="313628"/>
    <lineage>
        <taxon>Bacteria</taxon>
        <taxon>Pseudomonadati</taxon>
        <taxon>Lentisphaerota</taxon>
        <taxon>Lentisphaeria</taxon>
        <taxon>Lentisphaerales</taxon>
        <taxon>Lentisphaeraceae</taxon>
        <taxon>Lentisphaera</taxon>
    </lineage>
</organism>
<evidence type="ECO:0000313" key="3">
    <source>
        <dbReference type="Proteomes" id="UP000004947"/>
    </source>
</evidence>
<evidence type="ECO:0000313" key="2">
    <source>
        <dbReference type="EMBL" id="EDM25853.1"/>
    </source>
</evidence>
<keyword evidence="2" id="KW-0808">Transferase</keyword>
<name>A6DRA6_9BACT</name>
<reference evidence="2 3" key="1">
    <citation type="journal article" date="2010" name="J. Bacteriol.">
        <title>Genome sequence of Lentisphaera araneosa HTCC2155T, the type species of the order Lentisphaerales in the phylum Lentisphaerae.</title>
        <authorList>
            <person name="Thrash J.C."/>
            <person name="Cho J.C."/>
            <person name="Vergin K.L."/>
            <person name="Morris R.M."/>
            <person name="Giovannoni S.J."/>
        </authorList>
    </citation>
    <scope>NUCLEOTIDE SEQUENCE [LARGE SCALE GENOMIC DNA]</scope>
    <source>
        <strain evidence="2 3">HTCC2155</strain>
    </source>
</reference>
<keyword evidence="3" id="KW-1185">Reference proteome</keyword>
<protein>
    <submittedName>
        <fullName evidence="2">DNA polymerase II</fullName>
        <ecNumber evidence="2">2.7.7.7</ecNumber>
    </submittedName>
</protein>
<dbReference type="Gene3D" id="3.30.1370.110">
    <property type="match status" value="1"/>
</dbReference>
<keyword evidence="2" id="KW-0548">Nucleotidyltransferase</keyword>
<gene>
    <name evidence="2" type="ORF">LNTAR_01562</name>
</gene>
<comment type="caution">
    <text evidence="2">The sequence shown here is derived from an EMBL/GenBank/DDBJ whole genome shotgun (WGS) entry which is preliminary data.</text>
</comment>
<evidence type="ECO:0000259" key="1">
    <source>
        <dbReference type="PROSITE" id="PS50828"/>
    </source>
</evidence>
<dbReference type="EMBL" id="ABCK01000023">
    <property type="protein sequence ID" value="EDM25853.1"/>
    <property type="molecule type" value="Genomic_DNA"/>
</dbReference>
<dbReference type="OrthoDB" id="9806796at2"/>
<dbReference type="GO" id="GO:0003887">
    <property type="term" value="F:DNA-directed DNA polymerase activity"/>
    <property type="evidence" value="ECO:0007669"/>
    <property type="project" value="UniProtKB-EC"/>
</dbReference>
<dbReference type="Pfam" id="PF01713">
    <property type="entry name" value="Smr"/>
    <property type="match status" value="1"/>
</dbReference>
<dbReference type="PROSITE" id="PS50828">
    <property type="entry name" value="SMR"/>
    <property type="match status" value="1"/>
</dbReference>
<dbReference type="STRING" id="313628.LNTAR_01562"/>
<dbReference type="InterPro" id="IPR002625">
    <property type="entry name" value="Smr_dom"/>
</dbReference>
<dbReference type="SUPFAM" id="SSF160443">
    <property type="entry name" value="SMR domain-like"/>
    <property type="match status" value="1"/>
</dbReference>
<dbReference type="Proteomes" id="UP000004947">
    <property type="component" value="Unassembled WGS sequence"/>
</dbReference>
<feature type="domain" description="Smr" evidence="1">
    <location>
        <begin position="4"/>
        <end position="82"/>
    </location>
</feature>
<dbReference type="RefSeq" id="WP_007280378.1">
    <property type="nucleotide sequence ID" value="NZ_ABCK01000023.1"/>
</dbReference>
<proteinExistence type="predicted"/>
<dbReference type="eggNOG" id="COG2840">
    <property type="taxonomic scope" value="Bacteria"/>
</dbReference>
<dbReference type="AlphaFoldDB" id="A6DRA6"/>
<accession>A6DRA6</accession>